<evidence type="ECO:0000313" key="3">
    <source>
        <dbReference type="Proteomes" id="UP000262142"/>
    </source>
</evidence>
<dbReference type="AlphaFoldDB" id="A0A383U0A8"/>
<feature type="transmembrane region" description="Helical" evidence="1">
    <location>
        <begin position="415"/>
        <end position="435"/>
    </location>
</feature>
<feature type="transmembrane region" description="Helical" evidence="1">
    <location>
        <begin position="128"/>
        <end position="146"/>
    </location>
</feature>
<evidence type="ECO:0000256" key="1">
    <source>
        <dbReference type="SAM" id="Phobius"/>
    </source>
</evidence>
<feature type="transmembrane region" description="Helical" evidence="1">
    <location>
        <begin position="175"/>
        <end position="192"/>
    </location>
</feature>
<dbReference type="Pfam" id="PF09586">
    <property type="entry name" value="YfhO"/>
    <property type="match status" value="1"/>
</dbReference>
<feature type="transmembrane region" description="Helical" evidence="1">
    <location>
        <begin position="818"/>
        <end position="838"/>
    </location>
</feature>
<gene>
    <name evidence="2" type="ORF">SAMEA104719789_00994</name>
</gene>
<dbReference type="OrthoDB" id="9772884at2"/>
<sequence length="854" mass="97109">MKKLLQKNQKNNLIYAAIMLIVFAVFSLAYNAPVITGGMALSQPDIINYKGSAEEMLQYQKQTGENIYWSDAMFGGMPTYQTGASYDGYWVKKVDEIFRFLPRPADYLFILLGGFFFLGFVLFRNWKYAALSAFLFGLGTYFFIVIEAGHNAKVHAIAYFAPFMAALILIFRKKYIIGFLLATLFMALELLASHPQMTYYFGFVVLFYFIAEFFEALKNHSIRDYFIKSLLAISSVVLAFGMNSSPLMATQEYTQFSTRGENDVTLFEDSNPSGLDKSYITHWSYGKLETLNLWIPNFMGGGSVADEESKPNLKKALENNVRSPEEYDYYQQYLYYLPTYWGDQPFTSGPAYQGAIVVFLFLLGCIIVPGKWKWWLLGSTFFSIFLSWGKNMMWLTDIFIDYVPLYDKFRAVSSILVIAEFTMPLLAAFAIYYIFKKEFLKPLEIYKKTLYVSLGTLGILLILYFVGANLFSFATPVEAQLPTFVANGIRADRVALFQADTLRTFIFVALAAGLILAYLKKYIKSKEIVIAGIAVLTIIDLWGVNKRYLNNEDFIPKQWVENPFPTEVSQRLLNEAQKGSPALMQIAHKIPVNHLLNELKKQNPGHYRVFNTISSTFNETQTSYFLPSLGGYHGAKLQNYQNVIDLYFSNDSIQMKKLGILSGRENILNLLNTKFVVVGGAQKPQLIQNPAVAGNAWFVSQVLPQESADSALVKIGKIDIKNVAVAGAKALKFSNENAEINLKSYHPMKLSYESRNEQSGYAVFSEIYYPKGWKAYINGEEVEILQTNYFLRGLEIPAGTNQIDFVFEPQVIQRGKTMMLASNIIFILLVLGGIFYHWKNFRSKKDDEIEISKN</sequence>
<feature type="transmembrane region" description="Helical" evidence="1">
    <location>
        <begin position="198"/>
        <end position="217"/>
    </location>
</feature>
<dbReference type="EMBL" id="UNSC01000004">
    <property type="protein sequence ID" value="SZD72879.1"/>
    <property type="molecule type" value="Genomic_DNA"/>
</dbReference>
<feature type="transmembrane region" description="Helical" evidence="1">
    <location>
        <begin position="152"/>
        <end position="170"/>
    </location>
</feature>
<feature type="transmembrane region" description="Helical" evidence="1">
    <location>
        <begin position="450"/>
        <end position="474"/>
    </location>
</feature>
<keyword evidence="1" id="KW-1133">Transmembrane helix</keyword>
<feature type="transmembrane region" description="Helical" evidence="1">
    <location>
        <begin position="351"/>
        <end position="368"/>
    </location>
</feature>
<organism evidence="2 3">
    <name type="scientific">Candidatus Ornithobacterium hominis</name>
    <dbReference type="NCBI Taxonomy" id="2497989"/>
    <lineage>
        <taxon>Bacteria</taxon>
        <taxon>Pseudomonadati</taxon>
        <taxon>Bacteroidota</taxon>
        <taxon>Flavobacteriia</taxon>
        <taxon>Flavobacteriales</taxon>
        <taxon>Weeksellaceae</taxon>
        <taxon>Ornithobacterium</taxon>
    </lineage>
</organism>
<keyword evidence="1" id="KW-0472">Membrane</keyword>
<keyword evidence="1" id="KW-0812">Transmembrane</keyword>
<name>A0A383U0A8_9FLAO</name>
<accession>A0A383U0A8</accession>
<protein>
    <submittedName>
        <fullName evidence="2">Predicted membrane protein</fullName>
    </submittedName>
</protein>
<dbReference type="Proteomes" id="UP000262142">
    <property type="component" value="Unassembled WGS sequence"/>
</dbReference>
<feature type="transmembrane region" description="Helical" evidence="1">
    <location>
        <begin position="528"/>
        <end position="544"/>
    </location>
</feature>
<dbReference type="RefSeq" id="WP_119059334.1">
    <property type="nucleotide sequence ID" value="NZ_UNSC01000004.1"/>
</dbReference>
<proteinExistence type="predicted"/>
<feature type="transmembrane region" description="Helical" evidence="1">
    <location>
        <begin position="229"/>
        <end position="249"/>
    </location>
</feature>
<evidence type="ECO:0000313" key="2">
    <source>
        <dbReference type="EMBL" id="SZD72879.1"/>
    </source>
</evidence>
<reference evidence="2 3" key="1">
    <citation type="submission" date="2018-09" db="EMBL/GenBank/DDBJ databases">
        <authorList>
            <consortium name="Pathogen Informatics"/>
        </authorList>
    </citation>
    <scope>NUCLEOTIDE SEQUENCE [LARGE SCALE GENOMIC DNA]</scope>
    <source>
        <strain evidence="2 3">OH-22767</strain>
    </source>
</reference>
<keyword evidence="3" id="KW-1185">Reference proteome</keyword>
<dbReference type="InterPro" id="IPR018580">
    <property type="entry name" value="Uncharacterised_YfhO"/>
</dbReference>
<feature type="transmembrane region" description="Helical" evidence="1">
    <location>
        <begin position="375"/>
        <end position="395"/>
    </location>
</feature>
<dbReference type="PANTHER" id="PTHR38454">
    <property type="entry name" value="INTEGRAL MEMBRANE PROTEIN-RELATED"/>
    <property type="match status" value="1"/>
</dbReference>
<feature type="transmembrane region" description="Helical" evidence="1">
    <location>
        <begin position="502"/>
        <end position="519"/>
    </location>
</feature>
<feature type="transmembrane region" description="Helical" evidence="1">
    <location>
        <begin position="107"/>
        <end position="123"/>
    </location>
</feature>
<dbReference type="PANTHER" id="PTHR38454:SF1">
    <property type="entry name" value="INTEGRAL MEMBRANE PROTEIN"/>
    <property type="match status" value="1"/>
</dbReference>
<feature type="transmembrane region" description="Helical" evidence="1">
    <location>
        <begin position="12"/>
        <end position="32"/>
    </location>
</feature>